<evidence type="ECO:0000313" key="2">
    <source>
        <dbReference type="Proteomes" id="UP000694380"/>
    </source>
</evidence>
<organism evidence="1 2">
    <name type="scientific">Chrysemys picta bellii</name>
    <name type="common">Western painted turtle</name>
    <name type="synonym">Emys bellii</name>
    <dbReference type="NCBI Taxonomy" id="8478"/>
    <lineage>
        <taxon>Eukaryota</taxon>
        <taxon>Metazoa</taxon>
        <taxon>Chordata</taxon>
        <taxon>Craniata</taxon>
        <taxon>Vertebrata</taxon>
        <taxon>Euteleostomi</taxon>
        <taxon>Archelosauria</taxon>
        <taxon>Testudinata</taxon>
        <taxon>Testudines</taxon>
        <taxon>Cryptodira</taxon>
        <taxon>Durocryptodira</taxon>
        <taxon>Testudinoidea</taxon>
        <taxon>Emydidae</taxon>
        <taxon>Chrysemys</taxon>
    </lineage>
</organism>
<reference evidence="1" key="2">
    <citation type="submission" date="2025-09" db="UniProtKB">
        <authorList>
            <consortium name="Ensembl"/>
        </authorList>
    </citation>
    <scope>IDENTIFICATION</scope>
</reference>
<reference evidence="1" key="1">
    <citation type="submission" date="2025-08" db="UniProtKB">
        <authorList>
            <consortium name="Ensembl"/>
        </authorList>
    </citation>
    <scope>IDENTIFICATION</scope>
</reference>
<protein>
    <submittedName>
        <fullName evidence="1">Uncharacterized protein</fullName>
    </submittedName>
</protein>
<proteinExistence type="predicted"/>
<keyword evidence="2" id="KW-1185">Reference proteome</keyword>
<accession>A0A8C3I153</accession>
<dbReference type="AlphaFoldDB" id="A0A8C3I153"/>
<dbReference type="Ensembl" id="ENSCPBT00000031460.1">
    <property type="protein sequence ID" value="ENSCPBP00000026706.1"/>
    <property type="gene ID" value="ENSCPBG00000018959.1"/>
</dbReference>
<evidence type="ECO:0000313" key="1">
    <source>
        <dbReference type="Ensembl" id="ENSCPBP00000026706.1"/>
    </source>
</evidence>
<name>A0A8C3I153_CHRPI</name>
<sequence>MSPAVFGQGQFPGNSVCLGLPRRGAIPWTLLLEVPLFFLGYSLALGSGGKVDSLSCSRLWLLFSLAEQWLSKQNSPELLSTPDNQQPLRRISLSSFRKIYKRM</sequence>
<dbReference type="Proteomes" id="UP000694380">
    <property type="component" value="Unplaced"/>
</dbReference>